<dbReference type="AlphaFoldDB" id="A0A7J6GPZ2"/>
<protein>
    <submittedName>
        <fullName evidence="1">Uncharacterized protein</fullName>
    </submittedName>
</protein>
<gene>
    <name evidence="1" type="ORF">F8388_010593</name>
</gene>
<sequence>MVILTFFAINNLRNSFRLTLQDNFSLEVSSHVGIIYINLKPKITLIKSDNHIMLTDFDLSLYSDTISGIVESLESSPDSFSFI</sequence>
<name>A0A7J6GPZ2_CANSA</name>
<dbReference type="EMBL" id="JAATIP010000046">
    <property type="protein sequence ID" value="KAF4384995.1"/>
    <property type="molecule type" value="Genomic_DNA"/>
</dbReference>
<evidence type="ECO:0000313" key="2">
    <source>
        <dbReference type="Proteomes" id="UP000525078"/>
    </source>
</evidence>
<dbReference type="Proteomes" id="UP000525078">
    <property type="component" value="Unassembled WGS sequence"/>
</dbReference>
<organism evidence="1 2">
    <name type="scientific">Cannabis sativa</name>
    <name type="common">Hemp</name>
    <name type="synonym">Marijuana</name>
    <dbReference type="NCBI Taxonomy" id="3483"/>
    <lineage>
        <taxon>Eukaryota</taxon>
        <taxon>Viridiplantae</taxon>
        <taxon>Streptophyta</taxon>
        <taxon>Embryophyta</taxon>
        <taxon>Tracheophyta</taxon>
        <taxon>Spermatophyta</taxon>
        <taxon>Magnoliopsida</taxon>
        <taxon>eudicotyledons</taxon>
        <taxon>Gunneridae</taxon>
        <taxon>Pentapetalae</taxon>
        <taxon>rosids</taxon>
        <taxon>fabids</taxon>
        <taxon>Rosales</taxon>
        <taxon>Cannabaceae</taxon>
        <taxon>Cannabis</taxon>
    </lineage>
</organism>
<proteinExistence type="predicted"/>
<evidence type="ECO:0000313" key="1">
    <source>
        <dbReference type="EMBL" id="KAF4384995.1"/>
    </source>
</evidence>
<comment type="caution">
    <text evidence="1">The sequence shown here is derived from an EMBL/GenBank/DDBJ whole genome shotgun (WGS) entry which is preliminary data.</text>
</comment>
<reference evidence="1 2" key="1">
    <citation type="journal article" date="2020" name="bioRxiv">
        <title>Sequence and annotation of 42 cannabis genomes reveals extensive copy number variation in cannabinoid synthesis and pathogen resistance genes.</title>
        <authorList>
            <person name="Mckernan K.J."/>
            <person name="Helbert Y."/>
            <person name="Kane L.T."/>
            <person name="Ebling H."/>
            <person name="Zhang L."/>
            <person name="Liu B."/>
            <person name="Eaton Z."/>
            <person name="Mclaughlin S."/>
            <person name="Kingan S."/>
            <person name="Baybayan P."/>
            <person name="Concepcion G."/>
            <person name="Jordan M."/>
            <person name="Riva A."/>
            <person name="Barbazuk W."/>
            <person name="Harkins T."/>
        </authorList>
    </citation>
    <scope>NUCLEOTIDE SEQUENCE [LARGE SCALE GENOMIC DNA]</scope>
    <source>
        <strain evidence="2">cv. Jamaican Lion 4</strain>
        <tissue evidence="1">Leaf</tissue>
    </source>
</reference>
<accession>A0A7J6GPZ2</accession>